<evidence type="ECO:0000313" key="2">
    <source>
        <dbReference type="Proteomes" id="UP000596276"/>
    </source>
</evidence>
<gene>
    <name evidence="1" type="ORF">F9C07_10723</name>
</gene>
<evidence type="ECO:0000313" key="1">
    <source>
        <dbReference type="EMBL" id="QRD90436.1"/>
    </source>
</evidence>
<proteinExistence type="predicted"/>
<dbReference type="EMBL" id="CP044618">
    <property type="protein sequence ID" value="QRD90436.1"/>
    <property type="molecule type" value="Genomic_DNA"/>
</dbReference>
<protein>
    <submittedName>
        <fullName evidence="1">Uncharacterized protein</fullName>
    </submittedName>
</protein>
<dbReference type="VEuPathDB" id="FungiDB:F9C07_10723"/>
<dbReference type="Proteomes" id="UP000596276">
    <property type="component" value="Chromosome 4"/>
</dbReference>
<organism evidence="1 2">
    <name type="scientific">Aspergillus flavus (strain ATCC 200026 / FGSC A1120 / IAM 13836 / NRRL 3357 / JCM 12722 / SRRC 167)</name>
    <dbReference type="NCBI Taxonomy" id="332952"/>
    <lineage>
        <taxon>Eukaryota</taxon>
        <taxon>Fungi</taxon>
        <taxon>Dikarya</taxon>
        <taxon>Ascomycota</taxon>
        <taxon>Pezizomycotina</taxon>
        <taxon>Eurotiomycetes</taxon>
        <taxon>Eurotiomycetidae</taxon>
        <taxon>Eurotiales</taxon>
        <taxon>Aspergillaceae</taxon>
        <taxon>Aspergillus</taxon>
        <taxon>Aspergillus subgen. Circumdati</taxon>
    </lineage>
</organism>
<keyword evidence="2" id="KW-1185">Reference proteome</keyword>
<dbReference type="VEuPathDB" id="FungiDB:AFLA_012017"/>
<accession>A0A7U2MV37</accession>
<reference evidence="2" key="1">
    <citation type="journal article" date="2021" name="G3 (Bethesda)">
        <title>Chromosome assembled and annotated genome sequence of Aspergillus flavus NRRL 3357.</title>
        <authorList>
            <person name="Skerker J.M."/>
            <person name="Pianalto K.M."/>
            <person name="Mondo S.J."/>
            <person name="Yang K."/>
            <person name="Arkin A.P."/>
            <person name="Keller N.P."/>
            <person name="Grigoriev I.V."/>
            <person name="Louise Glass N.L."/>
        </authorList>
    </citation>
    <scope>NUCLEOTIDE SEQUENCE [LARGE SCALE GENOMIC DNA]</scope>
    <source>
        <strain evidence="2">ATCC 200026 / FGSC A1120 / IAM 13836 / NRRL 3357 / JCM 12722 / SRRC 167</strain>
    </source>
</reference>
<sequence>MTPQEVSPDIKFFFSPHGTNRGFIWIGMLDVHLTSAQGKNLITLIGVPEEWEESLDVTVLVELVPGRTSLPLQLNGACVADLFQFISCYH</sequence>
<name>A0A7U2MV37_ASPFN</name>
<dbReference type="AlphaFoldDB" id="A0A7U2MV37"/>